<dbReference type="EMBL" id="JAPDOD010000036">
    <property type="protein sequence ID" value="MDA0164639.1"/>
    <property type="molecule type" value="Genomic_DNA"/>
</dbReference>
<comment type="caution">
    <text evidence="11">The sequence shown here is derived from an EMBL/GenBank/DDBJ whole genome shotgun (WGS) entry which is preliminary data.</text>
</comment>
<evidence type="ECO:0000256" key="1">
    <source>
        <dbReference type="ARBA" id="ARBA00001946"/>
    </source>
</evidence>
<evidence type="ECO:0000313" key="12">
    <source>
        <dbReference type="Proteomes" id="UP001149140"/>
    </source>
</evidence>
<evidence type="ECO:0000313" key="11">
    <source>
        <dbReference type="EMBL" id="MDA0164639.1"/>
    </source>
</evidence>
<keyword evidence="4" id="KW-0285">Flavoprotein</keyword>
<dbReference type="Gene3D" id="3.10.520.10">
    <property type="entry name" value="ApbE-like domains"/>
    <property type="match status" value="1"/>
</dbReference>
<proteinExistence type="predicted"/>
<dbReference type="SUPFAM" id="SSF143631">
    <property type="entry name" value="ApbE-like"/>
    <property type="match status" value="1"/>
</dbReference>
<dbReference type="GO" id="GO:0016740">
    <property type="term" value="F:transferase activity"/>
    <property type="evidence" value="ECO:0007669"/>
    <property type="project" value="UniProtKB-KW"/>
</dbReference>
<comment type="catalytic activity">
    <reaction evidence="10">
        <text>L-threonyl-[protein] + FAD = FMN-L-threonyl-[protein] + AMP + H(+)</text>
        <dbReference type="Rhea" id="RHEA:36847"/>
        <dbReference type="Rhea" id="RHEA-COMP:11060"/>
        <dbReference type="Rhea" id="RHEA-COMP:11061"/>
        <dbReference type="ChEBI" id="CHEBI:15378"/>
        <dbReference type="ChEBI" id="CHEBI:30013"/>
        <dbReference type="ChEBI" id="CHEBI:57692"/>
        <dbReference type="ChEBI" id="CHEBI:74257"/>
        <dbReference type="ChEBI" id="CHEBI:456215"/>
        <dbReference type="EC" id="2.7.1.180"/>
    </reaction>
</comment>
<dbReference type="Proteomes" id="UP001149140">
    <property type="component" value="Unassembled WGS sequence"/>
</dbReference>
<keyword evidence="8" id="KW-0460">Magnesium</keyword>
<dbReference type="PANTHER" id="PTHR30040:SF2">
    <property type="entry name" value="FAD:PROTEIN FMN TRANSFERASE"/>
    <property type="match status" value="1"/>
</dbReference>
<evidence type="ECO:0000256" key="2">
    <source>
        <dbReference type="ARBA" id="ARBA00011955"/>
    </source>
</evidence>
<dbReference type="GO" id="GO:0046872">
    <property type="term" value="F:metal ion binding"/>
    <property type="evidence" value="ECO:0007669"/>
    <property type="project" value="UniProtKB-KW"/>
</dbReference>
<evidence type="ECO:0000256" key="8">
    <source>
        <dbReference type="ARBA" id="ARBA00022842"/>
    </source>
</evidence>
<keyword evidence="6" id="KW-0479">Metal-binding</keyword>
<dbReference type="Pfam" id="PF02424">
    <property type="entry name" value="ApbE"/>
    <property type="match status" value="1"/>
</dbReference>
<organism evidence="11 12">
    <name type="scientific">Solirubrobacter ginsenosidimutans</name>
    <dbReference type="NCBI Taxonomy" id="490573"/>
    <lineage>
        <taxon>Bacteria</taxon>
        <taxon>Bacillati</taxon>
        <taxon>Actinomycetota</taxon>
        <taxon>Thermoleophilia</taxon>
        <taxon>Solirubrobacterales</taxon>
        <taxon>Solirubrobacteraceae</taxon>
        <taxon>Solirubrobacter</taxon>
    </lineage>
</organism>
<dbReference type="InterPro" id="IPR024932">
    <property type="entry name" value="ApbE"/>
</dbReference>
<evidence type="ECO:0000256" key="3">
    <source>
        <dbReference type="ARBA" id="ARBA00016337"/>
    </source>
</evidence>
<gene>
    <name evidence="11" type="ORF">OM076_30510</name>
</gene>
<accession>A0A9X3S3H6</accession>
<evidence type="ECO:0000256" key="5">
    <source>
        <dbReference type="ARBA" id="ARBA00022679"/>
    </source>
</evidence>
<sequence>MTDVSFDCMGTTVRLVTDAADDCRAFLEHFDATLSRFRPGSELCRLNADPREEVPASPLLRAAVSAGLFAAELTNGLVDPTLVSQLEANGYDRTRRTPELPLAQALAKAPPRSPARPDPDERWREITLSDGTVRRPPGLRFDTGGTGKGLAADLLAKRLTGRWAVDCGGDLRVGGAHAVEVRHPLTHQPIHTLEIQDGAVATSGIDTRLWTAEDGTPRHHLLDPSTGTPAWTGLISVTALAPTALEAETLAKAALLSGPRHAQNWLAKHGGLLFTDDGDVHFV</sequence>
<keyword evidence="12" id="KW-1185">Reference proteome</keyword>
<keyword evidence="5 11" id="KW-0808">Transferase</keyword>
<dbReference type="EC" id="2.7.1.180" evidence="2"/>
<dbReference type="AlphaFoldDB" id="A0A9X3S3H6"/>
<protein>
    <recommendedName>
        <fullName evidence="3">FAD:protein FMN transferase</fullName>
        <ecNumber evidence="2">2.7.1.180</ecNumber>
    </recommendedName>
    <alternativeName>
        <fullName evidence="9">Flavin transferase</fullName>
    </alternativeName>
</protein>
<comment type="cofactor">
    <cofactor evidence="1">
        <name>Mg(2+)</name>
        <dbReference type="ChEBI" id="CHEBI:18420"/>
    </cofactor>
</comment>
<evidence type="ECO:0000256" key="10">
    <source>
        <dbReference type="ARBA" id="ARBA00048540"/>
    </source>
</evidence>
<reference evidence="11" key="1">
    <citation type="submission" date="2022-10" db="EMBL/GenBank/DDBJ databases">
        <title>The WGS of Solirubrobacter ginsenosidimutans DSM 21036.</title>
        <authorList>
            <person name="Jiang Z."/>
        </authorList>
    </citation>
    <scope>NUCLEOTIDE SEQUENCE</scope>
    <source>
        <strain evidence="11">DSM 21036</strain>
    </source>
</reference>
<evidence type="ECO:0000256" key="4">
    <source>
        <dbReference type="ARBA" id="ARBA00022630"/>
    </source>
</evidence>
<evidence type="ECO:0000256" key="6">
    <source>
        <dbReference type="ARBA" id="ARBA00022723"/>
    </source>
</evidence>
<dbReference type="InterPro" id="IPR003374">
    <property type="entry name" value="ApbE-like_sf"/>
</dbReference>
<name>A0A9X3S3H6_9ACTN</name>
<dbReference type="RefSeq" id="WP_270043891.1">
    <property type="nucleotide sequence ID" value="NZ_JAPDOD010000036.1"/>
</dbReference>
<dbReference type="PANTHER" id="PTHR30040">
    <property type="entry name" value="THIAMINE BIOSYNTHESIS LIPOPROTEIN APBE"/>
    <property type="match status" value="1"/>
</dbReference>
<evidence type="ECO:0000256" key="7">
    <source>
        <dbReference type="ARBA" id="ARBA00022827"/>
    </source>
</evidence>
<evidence type="ECO:0000256" key="9">
    <source>
        <dbReference type="ARBA" id="ARBA00031306"/>
    </source>
</evidence>
<keyword evidence="7" id="KW-0274">FAD</keyword>